<dbReference type="InterPro" id="IPR043129">
    <property type="entry name" value="ATPase_NBD"/>
</dbReference>
<evidence type="ECO:0000256" key="1">
    <source>
        <dbReference type="ARBA" id="ARBA00022741"/>
    </source>
</evidence>
<keyword evidence="4" id="KW-1133">Transmembrane helix</keyword>
<dbReference type="Gene3D" id="3.90.640.10">
    <property type="entry name" value="Actin, Chain A, domain 4"/>
    <property type="match status" value="1"/>
</dbReference>
<dbReference type="Proteomes" id="UP000596902">
    <property type="component" value="Unassembled WGS sequence"/>
</dbReference>
<dbReference type="GO" id="GO:0140662">
    <property type="term" value="F:ATP-dependent protein folding chaperone"/>
    <property type="evidence" value="ECO:0007669"/>
    <property type="project" value="InterPro"/>
</dbReference>
<keyword evidence="4" id="KW-0472">Membrane</keyword>
<dbReference type="PANTHER" id="PTHR14187:SF79">
    <property type="entry name" value="HSP70 FAMILY PROTEIN (AFU_ORTHOLOGUE AFUA_1G15200)"/>
    <property type="match status" value="1"/>
</dbReference>
<dbReference type="Gene3D" id="3.30.420.40">
    <property type="match status" value="3"/>
</dbReference>
<feature type="compositionally biased region" description="Pro residues" evidence="3">
    <location>
        <begin position="393"/>
        <end position="417"/>
    </location>
</feature>
<feature type="compositionally biased region" description="Polar residues" evidence="3">
    <location>
        <begin position="89"/>
        <end position="102"/>
    </location>
</feature>
<feature type="compositionally biased region" description="Low complexity" evidence="3">
    <location>
        <begin position="24"/>
        <end position="41"/>
    </location>
</feature>
<dbReference type="GO" id="GO:0005524">
    <property type="term" value="F:ATP binding"/>
    <property type="evidence" value="ECO:0007669"/>
    <property type="project" value="UniProtKB-KW"/>
</dbReference>
<accession>A0A8H7B1U9</accession>
<feature type="compositionally biased region" description="Pro residues" evidence="3">
    <location>
        <begin position="46"/>
        <end position="55"/>
    </location>
</feature>
<name>A0A8H7B1U9_9PLEO</name>
<dbReference type="CDD" id="cd10170">
    <property type="entry name" value="ASKHA_NBD_HSP70"/>
    <property type="match status" value="1"/>
</dbReference>
<feature type="region of interest" description="Disordered" evidence="3">
    <location>
        <begin position="228"/>
        <end position="249"/>
    </location>
</feature>
<feature type="transmembrane region" description="Helical" evidence="4">
    <location>
        <begin position="195"/>
        <end position="217"/>
    </location>
</feature>
<reference evidence="5" key="1">
    <citation type="submission" date="2020-01" db="EMBL/GenBank/DDBJ databases">
        <authorList>
            <person name="Feng Z.H.Z."/>
        </authorList>
    </citation>
    <scope>NUCLEOTIDE SEQUENCE</scope>
    <source>
        <strain evidence="5">CBS107.38</strain>
    </source>
</reference>
<dbReference type="PRINTS" id="PR00301">
    <property type="entry name" value="HEATSHOCK70"/>
</dbReference>
<evidence type="ECO:0000313" key="5">
    <source>
        <dbReference type="EMBL" id="KAF7675501.1"/>
    </source>
</evidence>
<reference evidence="5" key="2">
    <citation type="submission" date="2020-08" db="EMBL/GenBank/DDBJ databases">
        <title>Draft Genome Sequence of Cumin Blight Pathogen Alternaria burnsii.</title>
        <authorList>
            <person name="Feng Z."/>
        </authorList>
    </citation>
    <scope>NUCLEOTIDE SEQUENCE</scope>
    <source>
        <strain evidence="5">CBS107.38</strain>
    </source>
</reference>
<keyword evidence="6" id="KW-1185">Reference proteome</keyword>
<keyword evidence="2" id="KW-0067">ATP-binding</keyword>
<proteinExistence type="predicted"/>
<dbReference type="Pfam" id="PF00012">
    <property type="entry name" value="HSP70"/>
    <property type="match status" value="1"/>
</dbReference>
<feature type="region of interest" description="Disordered" evidence="3">
    <location>
        <begin position="307"/>
        <end position="453"/>
    </location>
</feature>
<feature type="compositionally biased region" description="Low complexity" evidence="3">
    <location>
        <begin position="336"/>
        <end position="355"/>
    </location>
</feature>
<dbReference type="EMBL" id="JAAABM010000008">
    <property type="protein sequence ID" value="KAF7675501.1"/>
    <property type="molecule type" value="Genomic_DNA"/>
</dbReference>
<comment type="caution">
    <text evidence="5">The sequence shown here is derived from an EMBL/GenBank/DDBJ whole genome shotgun (WGS) entry which is preliminary data.</text>
</comment>
<feature type="region of interest" description="Disordered" evidence="3">
    <location>
        <begin position="1"/>
        <end position="107"/>
    </location>
</feature>
<dbReference type="InterPro" id="IPR013126">
    <property type="entry name" value="Hsp_70_fam"/>
</dbReference>
<protein>
    <submittedName>
        <fullName evidence="5">Hsp70-like protein</fullName>
    </submittedName>
</protein>
<gene>
    <name evidence="5" type="ORF">GT037_006220</name>
</gene>
<evidence type="ECO:0000256" key="2">
    <source>
        <dbReference type="ARBA" id="ARBA00022840"/>
    </source>
</evidence>
<keyword evidence="4" id="KW-0812">Transmembrane</keyword>
<sequence>MSNPLTFLQDTIRLHGDSPALTRSTSPTQHASPSSSDSSATIKPLPTIPHMPPPYADQEPYRDDPPTPTEGISSTRHQLNSPTYDPHSQHSLVYQPYTDTSPPHTPIADDVPLAHLLSTHTYTQSTEFSIQSDDAFYSADAPPSYAVAVRQSYRDTLIQYIPSSQHDSRVAEDDESQMGIDTIRPDDVRYSVERIVAMFVVALLLLVVSGVLAWLALGNMGWHMQQRPTQARAPLSANSSGTAPHPQPAGFPSHSLAACSVWTVPSLLSAAAAPLPNILDRTPPADSQPSPSLSLMNSMNTRFKNLVGSKRKSSSHNPSPTPQSNPAPTGTQRPTSLSPQASSSSSSLPMNPQNPLGRPPSYTYAPPGGLGAPQQQHGRPASPLPPINTGAPGYPPQQTPMGYPPQGGPPGYPPQGPPGQYGQGYGAPPPGAPAPHGAPTSYNRPSGMAEVAGEGRSKAQLIVGIDFGTTFSGVAFAFATNTEAKEDIITEWPGAGNQTKQKIPTVLYYDQYQKVVGWGPDIADALAPTGYPKPGVQKVEWFKLQLMLSGNTYIDPINLPPLPPGKSEIDVAADYLFHLRQAMRNQLQKTLGEVFNREERNIRYYLTVPAIWNDAGKAATRAAAIQAGFLRDENDNRLTLITEPEAAAMFCSKTGLLNLKIHDAVLIVDCGGGTVDLIAYEVEEEQPFSVAECTAGSGDSCGSTALNRNFSNILRAKIRKMKLPDGSKTAGKVYAKCIMDFENRIKADFRNNGQKWAVDVGIEAEFPEAGIEEGYMTFTNEEILQCFEPVVNRILELVRNQIIAIQAQNRSLQNVLVVGGFGASEYLFQQIKLHVPPQFQSKVVRPMDSVAAIVKGAVTAGITERIVTHRVARRHYLMATLQPFKEGHHPEQYRVPSLDGKDRCKYTRQIFVQKGQRVKIGEPVKVSFFRQVAPGATLMYEDILYACDDDVCPEYTKDPRIKEVVTLTSDLSRKNLEKDFERMDTPQGTFYRVYFDIYLTLDGSEFNAELVCQGEVMGRCTARFR</sequence>
<evidence type="ECO:0000256" key="4">
    <source>
        <dbReference type="SAM" id="Phobius"/>
    </source>
</evidence>
<evidence type="ECO:0000256" key="3">
    <source>
        <dbReference type="SAM" id="MobiDB-lite"/>
    </source>
</evidence>
<dbReference type="AlphaFoldDB" id="A0A8H7B1U9"/>
<dbReference type="PANTHER" id="PTHR14187">
    <property type="entry name" value="ALPHA KINASE/ELONGATION FACTOR 2 KINASE"/>
    <property type="match status" value="1"/>
</dbReference>
<keyword evidence="1" id="KW-0547">Nucleotide-binding</keyword>
<dbReference type="SUPFAM" id="SSF53067">
    <property type="entry name" value="Actin-like ATPase domain"/>
    <property type="match status" value="2"/>
</dbReference>
<evidence type="ECO:0000313" key="6">
    <source>
        <dbReference type="Proteomes" id="UP000596902"/>
    </source>
</evidence>
<feature type="compositionally biased region" description="Polar residues" evidence="3">
    <location>
        <begin position="70"/>
        <end position="83"/>
    </location>
</feature>
<dbReference type="RefSeq" id="XP_038785764.1">
    <property type="nucleotide sequence ID" value="XM_038931267.1"/>
</dbReference>
<feature type="compositionally biased region" description="Polar residues" evidence="3">
    <location>
        <begin position="326"/>
        <end position="335"/>
    </location>
</feature>
<dbReference type="GeneID" id="62204445"/>
<organism evidence="5 6">
    <name type="scientific">Alternaria burnsii</name>
    <dbReference type="NCBI Taxonomy" id="1187904"/>
    <lineage>
        <taxon>Eukaryota</taxon>
        <taxon>Fungi</taxon>
        <taxon>Dikarya</taxon>
        <taxon>Ascomycota</taxon>
        <taxon>Pezizomycotina</taxon>
        <taxon>Dothideomycetes</taxon>
        <taxon>Pleosporomycetidae</taxon>
        <taxon>Pleosporales</taxon>
        <taxon>Pleosporineae</taxon>
        <taxon>Pleosporaceae</taxon>
        <taxon>Alternaria</taxon>
        <taxon>Alternaria sect. Alternaria</taxon>
    </lineage>
</organism>